<feature type="DNA-binding region" description="H-T-H motif" evidence="2">
    <location>
        <begin position="28"/>
        <end position="47"/>
    </location>
</feature>
<dbReference type="SUPFAM" id="SSF46689">
    <property type="entry name" value="Homeodomain-like"/>
    <property type="match status" value="1"/>
</dbReference>
<accession>A0A090ZDC0</accession>
<dbReference type="STRING" id="44252.DJ90_1558"/>
<dbReference type="PANTHER" id="PTHR43479">
    <property type="entry name" value="ACREF/ENVCD OPERON REPRESSOR-RELATED"/>
    <property type="match status" value="1"/>
</dbReference>
<evidence type="ECO:0000313" key="5">
    <source>
        <dbReference type="Proteomes" id="UP000029278"/>
    </source>
</evidence>
<dbReference type="PATRIC" id="fig|44252.3.peg.3180"/>
<dbReference type="GeneID" id="77007472"/>
<dbReference type="InterPro" id="IPR001647">
    <property type="entry name" value="HTH_TetR"/>
</dbReference>
<dbReference type="Gene3D" id="1.10.10.60">
    <property type="entry name" value="Homeodomain-like"/>
    <property type="match status" value="1"/>
</dbReference>
<sequence length="192" mass="22976">MGKGEETRKKILKSALNLFSTRGYEQTSIRDIAIEVNIKAPSIYAYFLSKEELFINVSHFAMKEYTIFVQDHSFIMEDQSVEKKLYDFMKSLSDYFSENEFGRFINRCFTLPPEQFKEKLVQLYLESEEEIKKVLLKILSTDAEKFIPIDFILASFFCNLDGMLLYRVNYSREHYEKRLEEIWQVFWRGIQK</sequence>
<dbReference type="PROSITE" id="PS50977">
    <property type="entry name" value="HTH_TETR_2"/>
    <property type="match status" value="1"/>
</dbReference>
<dbReference type="GO" id="GO:0003677">
    <property type="term" value="F:DNA binding"/>
    <property type="evidence" value="ECO:0007669"/>
    <property type="project" value="UniProtKB-UniRule"/>
</dbReference>
<dbReference type="PANTHER" id="PTHR43479:SF11">
    <property type="entry name" value="ACREF_ENVCD OPERON REPRESSOR-RELATED"/>
    <property type="match status" value="1"/>
</dbReference>
<keyword evidence="1 2" id="KW-0238">DNA-binding</keyword>
<dbReference type="Gene3D" id="1.10.357.10">
    <property type="entry name" value="Tetracycline Repressor, domain 2"/>
    <property type="match status" value="1"/>
</dbReference>
<comment type="caution">
    <text evidence="4">The sequence shown here is derived from an EMBL/GenBank/DDBJ whole genome shotgun (WGS) entry which is preliminary data.</text>
</comment>
<dbReference type="AlphaFoldDB" id="A0A090ZDC0"/>
<dbReference type="Pfam" id="PF00440">
    <property type="entry name" value="TetR_N"/>
    <property type="match status" value="1"/>
</dbReference>
<dbReference type="RefSeq" id="WP_036623304.1">
    <property type="nucleotide sequence ID" value="NZ_BOSD01000021.1"/>
</dbReference>
<protein>
    <submittedName>
        <fullName evidence="4">Bacterial regulatory s, tetR family protein</fullName>
    </submittedName>
</protein>
<evidence type="ECO:0000259" key="3">
    <source>
        <dbReference type="PROSITE" id="PS50977"/>
    </source>
</evidence>
<dbReference type="InterPro" id="IPR050624">
    <property type="entry name" value="HTH-type_Tx_Regulator"/>
</dbReference>
<gene>
    <name evidence="4" type="ORF">DJ90_1558</name>
</gene>
<evidence type="ECO:0000313" key="4">
    <source>
        <dbReference type="EMBL" id="KFN08210.1"/>
    </source>
</evidence>
<keyword evidence="5" id="KW-1185">Reference proteome</keyword>
<evidence type="ECO:0000256" key="2">
    <source>
        <dbReference type="PROSITE-ProRule" id="PRU00335"/>
    </source>
</evidence>
<dbReference type="HOGENOM" id="CLU_069356_12_3_9"/>
<reference evidence="4 5" key="1">
    <citation type="submission" date="2014-04" db="EMBL/GenBank/DDBJ databases">
        <authorList>
            <person name="Bishop-Lilly K.A."/>
            <person name="Broomall S.M."/>
            <person name="Chain P.S."/>
            <person name="Chertkov O."/>
            <person name="Coyne S.R."/>
            <person name="Daligault H.E."/>
            <person name="Davenport K.W."/>
            <person name="Erkkila T."/>
            <person name="Frey K.G."/>
            <person name="Gibbons H.S."/>
            <person name="Gu W."/>
            <person name="Jaissle J."/>
            <person name="Johnson S.L."/>
            <person name="Koroleva G.I."/>
            <person name="Ladner J.T."/>
            <person name="Lo C.-C."/>
            <person name="Minogue T.D."/>
            <person name="Munk C."/>
            <person name="Palacios G.F."/>
            <person name="Redden C.L."/>
            <person name="Rosenzweig C.N."/>
            <person name="Scholz M.B."/>
            <person name="Teshima H."/>
            <person name="Xu Y."/>
        </authorList>
    </citation>
    <scope>NUCLEOTIDE SEQUENCE [LARGE SCALE GENOMIC DNA]</scope>
    <source>
        <strain evidence="4 5">8244</strain>
    </source>
</reference>
<organism evidence="4 5">
    <name type="scientific">Paenibacillus macerans</name>
    <name type="common">Bacillus macerans</name>
    <dbReference type="NCBI Taxonomy" id="44252"/>
    <lineage>
        <taxon>Bacteria</taxon>
        <taxon>Bacillati</taxon>
        <taxon>Bacillota</taxon>
        <taxon>Bacilli</taxon>
        <taxon>Bacillales</taxon>
        <taxon>Paenibacillaceae</taxon>
        <taxon>Paenibacillus</taxon>
    </lineage>
</organism>
<dbReference type="EMBL" id="JMQA01000029">
    <property type="protein sequence ID" value="KFN08210.1"/>
    <property type="molecule type" value="Genomic_DNA"/>
</dbReference>
<dbReference type="Proteomes" id="UP000029278">
    <property type="component" value="Unassembled WGS sequence"/>
</dbReference>
<name>A0A090ZDC0_PAEMA</name>
<proteinExistence type="predicted"/>
<dbReference type="InterPro" id="IPR009057">
    <property type="entry name" value="Homeodomain-like_sf"/>
</dbReference>
<evidence type="ECO:0000256" key="1">
    <source>
        <dbReference type="ARBA" id="ARBA00023125"/>
    </source>
</evidence>
<feature type="domain" description="HTH tetR-type" evidence="3">
    <location>
        <begin position="5"/>
        <end position="65"/>
    </location>
</feature>
<dbReference type="PRINTS" id="PR00455">
    <property type="entry name" value="HTHTETR"/>
</dbReference>